<sequence>MDRSINDFFVYVFFYSLFRHFRTKYLVNKKYFISFKTRQKLLLSTKNSVKKGPSPYNRGT</sequence>
<protein>
    <submittedName>
        <fullName evidence="1">Uncharacterized protein</fullName>
    </submittedName>
</protein>
<dbReference type="EMBL" id="PFEQ01000003">
    <property type="protein sequence ID" value="PJE74402.1"/>
    <property type="molecule type" value="Genomic_DNA"/>
</dbReference>
<organism evidence="1 2">
    <name type="scientific">Candidatus Taylorbacteria bacterium CG10_big_fil_rev_8_21_14_0_10_41_48</name>
    <dbReference type="NCBI Taxonomy" id="1975024"/>
    <lineage>
        <taxon>Bacteria</taxon>
        <taxon>Candidatus Tayloriibacteriota</taxon>
    </lineage>
</organism>
<evidence type="ECO:0000313" key="1">
    <source>
        <dbReference type="EMBL" id="PJE74402.1"/>
    </source>
</evidence>
<name>A0A2M8LCN1_9BACT</name>
<proteinExistence type="predicted"/>
<evidence type="ECO:0000313" key="2">
    <source>
        <dbReference type="Proteomes" id="UP000228700"/>
    </source>
</evidence>
<gene>
    <name evidence="1" type="ORF">COV01_01260</name>
</gene>
<dbReference type="Proteomes" id="UP000228700">
    <property type="component" value="Unassembled WGS sequence"/>
</dbReference>
<reference evidence="2" key="1">
    <citation type="submission" date="2017-09" db="EMBL/GenBank/DDBJ databases">
        <title>Depth-based differentiation of microbial function through sediment-hosted aquifers and enrichment of novel symbionts in the deep terrestrial subsurface.</title>
        <authorList>
            <person name="Probst A.J."/>
            <person name="Ladd B."/>
            <person name="Jarett J.K."/>
            <person name="Geller-Mcgrath D.E."/>
            <person name="Sieber C.M.K."/>
            <person name="Emerson J.B."/>
            <person name="Anantharaman K."/>
            <person name="Thomas B.C."/>
            <person name="Malmstrom R."/>
            <person name="Stieglmeier M."/>
            <person name="Klingl A."/>
            <person name="Woyke T."/>
            <person name="Ryan C.M."/>
            <person name="Banfield J.F."/>
        </authorList>
    </citation>
    <scope>NUCLEOTIDE SEQUENCE [LARGE SCALE GENOMIC DNA]</scope>
</reference>
<comment type="caution">
    <text evidence="1">The sequence shown here is derived from an EMBL/GenBank/DDBJ whole genome shotgun (WGS) entry which is preliminary data.</text>
</comment>
<dbReference type="AlphaFoldDB" id="A0A2M8LCN1"/>
<accession>A0A2M8LCN1</accession>